<dbReference type="VEuPathDB" id="VectorBase:LOC119169194"/>
<accession>A0A9J6DGV7</accession>
<evidence type="ECO:0000256" key="2">
    <source>
        <dbReference type="SAM" id="MobiDB-lite"/>
    </source>
</evidence>
<dbReference type="AlphaFoldDB" id="A0A9J6DGV7"/>
<dbReference type="Pfam" id="PF13613">
    <property type="entry name" value="HTH_Tnp_4"/>
    <property type="match status" value="1"/>
</dbReference>
<dbReference type="EMBL" id="JABSTU010000009">
    <property type="protein sequence ID" value="KAH8021218.1"/>
    <property type="molecule type" value="Genomic_DNA"/>
</dbReference>
<proteinExistence type="predicted"/>
<organism evidence="4 5">
    <name type="scientific">Rhipicephalus microplus</name>
    <name type="common">Cattle tick</name>
    <name type="synonym">Boophilus microplus</name>
    <dbReference type="NCBI Taxonomy" id="6941"/>
    <lineage>
        <taxon>Eukaryota</taxon>
        <taxon>Metazoa</taxon>
        <taxon>Ecdysozoa</taxon>
        <taxon>Arthropoda</taxon>
        <taxon>Chelicerata</taxon>
        <taxon>Arachnida</taxon>
        <taxon>Acari</taxon>
        <taxon>Parasitiformes</taxon>
        <taxon>Ixodida</taxon>
        <taxon>Ixodoidea</taxon>
        <taxon>Ixodidae</taxon>
        <taxon>Rhipicephalinae</taxon>
        <taxon>Rhipicephalus</taxon>
        <taxon>Boophilus</taxon>
    </lineage>
</organism>
<feature type="compositionally biased region" description="Low complexity" evidence="2">
    <location>
        <begin position="70"/>
        <end position="84"/>
    </location>
</feature>
<name>A0A9J6DGV7_RHIMP</name>
<reference evidence="4" key="1">
    <citation type="journal article" date="2020" name="Cell">
        <title>Large-Scale Comparative Analyses of Tick Genomes Elucidate Their Genetic Diversity and Vector Capacities.</title>
        <authorList>
            <consortium name="Tick Genome and Microbiome Consortium (TIGMIC)"/>
            <person name="Jia N."/>
            <person name="Wang J."/>
            <person name="Shi W."/>
            <person name="Du L."/>
            <person name="Sun Y."/>
            <person name="Zhan W."/>
            <person name="Jiang J.F."/>
            <person name="Wang Q."/>
            <person name="Zhang B."/>
            <person name="Ji P."/>
            <person name="Bell-Sakyi L."/>
            <person name="Cui X.M."/>
            <person name="Yuan T.T."/>
            <person name="Jiang B.G."/>
            <person name="Yang W.F."/>
            <person name="Lam T.T."/>
            <person name="Chang Q.C."/>
            <person name="Ding S.J."/>
            <person name="Wang X.J."/>
            <person name="Zhu J.G."/>
            <person name="Ruan X.D."/>
            <person name="Zhao L."/>
            <person name="Wei J.T."/>
            <person name="Ye R.Z."/>
            <person name="Que T.C."/>
            <person name="Du C.H."/>
            <person name="Zhou Y.H."/>
            <person name="Cheng J.X."/>
            <person name="Dai P.F."/>
            <person name="Guo W.B."/>
            <person name="Han X.H."/>
            <person name="Huang E.J."/>
            <person name="Li L.F."/>
            <person name="Wei W."/>
            <person name="Gao Y.C."/>
            <person name="Liu J.Z."/>
            <person name="Shao H.Z."/>
            <person name="Wang X."/>
            <person name="Wang C.C."/>
            <person name="Yang T.C."/>
            <person name="Huo Q.B."/>
            <person name="Li W."/>
            <person name="Chen H.Y."/>
            <person name="Chen S.E."/>
            <person name="Zhou L.G."/>
            <person name="Ni X.B."/>
            <person name="Tian J.H."/>
            <person name="Sheng Y."/>
            <person name="Liu T."/>
            <person name="Pan Y.S."/>
            <person name="Xia L.Y."/>
            <person name="Li J."/>
            <person name="Zhao F."/>
            <person name="Cao W.C."/>
        </authorList>
    </citation>
    <scope>NUCLEOTIDE SEQUENCE</scope>
    <source>
        <strain evidence="4">Rmic-2018</strain>
    </source>
</reference>
<dbReference type="Proteomes" id="UP000821866">
    <property type="component" value="Chromosome 7"/>
</dbReference>
<evidence type="ECO:0000259" key="3">
    <source>
        <dbReference type="Pfam" id="PF13613"/>
    </source>
</evidence>
<evidence type="ECO:0000256" key="1">
    <source>
        <dbReference type="SAM" id="Coils"/>
    </source>
</evidence>
<protein>
    <recommendedName>
        <fullName evidence="3">Transposase Helix-turn-helix domain-containing protein</fullName>
    </recommendedName>
</protein>
<evidence type="ECO:0000313" key="4">
    <source>
        <dbReference type="EMBL" id="KAH8021218.1"/>
    </source>
</evidence>
<reference evidence="4" key="2">
    <citation type="submission" date="2021-09" db="EMBL/GenBank/DDBJ databases">
        <authorList>
            <person name="Jia N."/>
            <person name="Wang J."/>
            <person name="Shi W."/>
            <person name="Du L."/>
            <person name="Sun Y."/>
            <person name="Zhan W."/>
            <person name="Jiang J."/>
            <person name="Wang Q."/>
            <person name="Zhang B."/>
            <person name="Ji P."/>
            <person name="Sakyi L.B."/>
            <person name="Cui X."/>
            <person name="Yuan T."/>
            <person name="Jiang B."/>
            <person name="Yang W."/>
            <person name="Lam T.T.-Y."/>
            <person name="Chang Q."/>
            <person name="Ding S."/>
            <person name="Wang X."/>
            <person name="Zhu J."/>
            <person name="Ruan X."/>
            <person name="Zhao L."/>
            <person name="Wei J."/>
            <person name="Que T."/>
            <person name="Du C."/>
            <person name="Cheng J."/>
            <person name="Dai P."/>
            <person name="Han X."/>
            <person name="Huang E."/>
            <person name="Gao Y."/>
            <person name="Liu J."/>
            <person name="Shao H."/>
            <person name="Ye R."/>
            <person name="Li L."/>
            <person name="Wei W."/>
            <person name="Wang X."/>
            <person name="Wang C."/>
            <person name="Huo Q."/>
            <person name="Li W."/>
            <person name="Guo W."/>
            <person name="Chen H."/>
            <person name="Chen S."/>
            <person name="Zhou L."/>
            <person name="Zhou L."/>
            <person name="Ni X."/>
            <person name="Tian J."/>
            <person name="Zhou Y."/>
            <person name="Sheng Y."/>
            <person name="Liu T."/>
            <person name="Pan Y."/>
            <person name="Xia L."/>
            <person name="Li J."/>
            <person name="Zhao F."/>
            <person name="Cao W."/>
        </authorList>
    </citation>
    <scope>NUCLEOTIDE SEQUENCE</scope>
    <source>
        <strain evidence="4">Rmic-2018</strain>
        <tissue evidence="4">Larvae</tissue>
    </source>
</reference>
<keyword evidence="5" id="KW-1185">Reference proteome</keyword>
<evidence type="ECO:0000313" key="5">
    <source>
        <dbReference type="Proteomes" id="UP000821866"/>
    </source>
</evidence>
<feature type="region of interest" description="Disordered" evidence="2">
    <location>
        <begin position="49"/>
        <end position="84"/>
    </location>
</feature>
<gene>
    <name evidence="4" type="ORF">HPB51_013319</name>
</gene>
<sequence length="373" mass="43443">MIDVPSTSAALSHTCLRVMLCHGICITQPQQSRVDLQNKLPEPILWKGAHCQPELPNSPTVAPQHDPEVSGSAITSSSSDSEDTAQQSTLLMYHAYSSQESSYDQLAKKVACQTNIITELAEKAEAAYAHVEELNRQLKHSQQDHAEAKKLCDRLQQKNRCLRLELSCMQKKVKRCKAEATQKIDITYEALVEDEKKLRYYTGFTSRKSFDSFWSLLEPDAKKLRFWQMKETENEDRNFILPLKTQLVLVLMRLRLGLDGLDLAYRFGVSTSTVSRIWVTWLDFLDNRLRQHPGTQHVNPPIVRRLHTTEKSIEKGTLRHFGWLVRPDDYKYRHAPRLPRQRWRRETGLWDRSILLILQWTRMWRRASRTFNS</sequence>
<feature type="coiled-coil region" evidence="1">
    <location>
        <begin position="117"/>
        <end position="172"/>
    </location>
</feature>
<keyword evidence="1" id="KW-0175">Coiled coil</keyword>
<comment type="caution">
    <text evidence="4">The sequence shown here is derived from an EMBL/GenBank/DDBJ whole genome shotgun (WGS) entry which is preliminary data.</text>
</comment>
<dbReference type="PANTHER" id="PTHR23080">
    <property type="entry name" value="THAP DOMAIN PROTEIN"/>
    <property type="match status" value="1"/>
</dbReference>
<feature type="domain" description="Transposase Helix-turn-helix" evidence="3">
    <location>
        <begin position="241"/>
        <end position="290"/>
    </location>
</feature>
<dbReference type="InterPro" id="IPR027805">
    <property type="entry name" value="Transposase_HTH_dom"/>
</dbReference>